<evidence type="ECO:0000313" key="1">
    <source>
        <dbReference type="EMBL" id="QHT21503.1"/>
    </source>
</evidence>
<proteinExistence type="predicted"/>
<reference evidence="1" key="1">
    <citation type="journal article" date="2020" name="Nature">
        <title>Giant virus diversity and host interactions through global metagenomics.</title>
        <authorList>
            <person name="Schulz F."/>
            <person name="Roux S."/>
            <person name="Paez-Espino D."/>
            <person name="Jungbluth S."/>
            <person name="Walsh D.A."/>
            <person name="Denef V.J."/>
            <person name="McMahon K.D."/>
            <person name="Konstantinidis K.T."/>
            <person name="Eloe-Fadrosh E.A."/>
            <person name="Kyrpides N.C."/>
            <person name="Woyke T."/>
        </authorList>
    </citation>
    <scope>NUCLEOTIDE SEQUENCE</scope>
    <source>
        <strain evidence="1">GVMAG-M-3300023179-103</strain>
    </source>
</reference>
<dbReference type="EMBL" id="MN739695">
    <property type="protein sequence ID" value="QHT21503.1"/>
    <property type="molecule type" value="Genomic_DNA"/>
</dbReference>
<protein>
    <submittedName>
        <fullName evidence="1">Uncharacterized protein</fullName>
    </submittedName>
</protein>
<sequence>MAELEDTFSETVAEAIRLINELVPICESLNAEGSISLIDEDDFVKLNATLQFVKFVFPEQVPEIDAIRKKVIFANNNCDFLAKYDIFKPEE</sequence>
<accession>A0A6C0DYX2</accession>
<organism evidence="1">
    <name type="scientific">viral metagenome</name>
    <dbReference type="NCBI Taxonomy" id="1070528"/>
    <lineage>
        <taxon>unclassified sequences</taxon>
        <taxon>metagenomes</taxon>
        <taxon>organismal metagenomes</taxon>
    </lineage>
</organism>
<dbReference type="AlphaFoldDB" id="A0A6C0DYX2"/>
<name>A0A6C0DYX2_9ZZZZ</name>